<feature type="region of interest" description="Disordered" evidence="1">
    <location>
        <begin position="35"/>
        <end position="89"/>
    </location>
</feature>
<dbReference type="EMBL" id="BASM01000038">
    <property type="protein sequence ID" value="GAD27945.1"/>
    <property type="molecule type" value="Genomic_DNA"/>
</dbReference>
<dbReference type="PROSITE" id="PS51257">
    <property type="entry name" value="PROKAR_LIPOPROTEIN"/>
    <property type="match status" value="1"/>
</dbReference>
<dbReference type="Proteomes" id="UP000018209">
    <property type="component" value="Unassembled WGS sequence"/>
</dbReference>
<gene>
    <name evidence="2" type="ORF">NBRC3257_2944</name>
</gene>
<proteinExistence type="predicted"/>
<name>A0ABQ0J0I6_GLUTH</name>
<evidence type="ECO:0000313" key="3">
    <source>
        <dbReference type="Proteomes" id="UP000018209"/>
    </source>
</evidence>
<accession>A0ABQ0J0I6</accession>
<sequence length="89" mass="9137">MEDFGVRSYGLMLVAILGLSACADHKRPDTRADLLRPVKGDHSGANDFSTLSKSGKVHGSMSMSSGFGAGSGVRNGLRNSSPGSPAGGW</sequence>
<reference evidence="2 3" key="1">
    <citation type="submission" date="2013-08" db="EMBL/GenBank/DDBJ databases">
        <title>Gluconobacter thailandicus NBRC 3257 whole genome sequence.</title>
        <authorList>
            <person name="Matsutani M."/>
            <person name="Yakushi T."/>
            <person name="Matsushita K."/>
        </authorList>
    </citation>
    <scope>NUCLEOTIDE SEQUENCE [LARGE SCALE GENOMIC DNA]</scope>
    <source>
        <strain evidence="2 3">NBRC 3257</strain>
    </source>
</reference>
<organism evidence="2 3">
    <name type="scientific">Gluconobacter thailandicus NBRC 3257</name>
    <dbReference type="NCBI Taxonomy" id="1381097"/>
    <lineage>
        <taxon>Bacteria</taxon>
        <taxon>Pseudomonadati</taxon>
        <taxon>Pseudomonadota</taxon>
        <taxon>Alphaproteobacteria</taxon>
        <taxon>Acetobacterales</taxon>
        <taxon>Acetobacteraceae</taxon>
        <taxon>Gluconobacter</taxon>
    </lineage>
</organism>
<protein>
    <recommendedName>
        <fullName evidence="4">Lipoprotein</fullName>
    </recommendedName>
</protein>
<feature type="compositionally biased region" description="Basic and acidic residues" evidence="1">
    <location>
        <begin position="35"/>
        <end position="44"/>
    </location>
</feature>
<keyword evidence="3" id="KW-1185">Reference proteome</keyword>
<evidence type="ECO:0008006" key="4">
    <source>
        <dbReference type="Google" id="ProtNLM"/>
    </source>
</evidence>
<comment type="caution">
    <text evidence="2">The sequence shown here is derived from an EMBL/GenBank/DDBJ whole genome shotgun (WGS) entry which is preliminary data.</text>
</comment>
<evidence type="ECO:0000256" key="1">
    <source>
        <dbReference type="SAM" id="MobiDB-lite"/>
    </source>
</evidence>
<evidence type="ECO:0000313" key="2">
    <source>
        <dbReference type="EMBL" id="GAD27945.1"/>
    </source>
</evidence>